<dbReference type="Proteomes" id="UP000182135">
    <property type="component" value="Unassembled WGS sequence"/>
</dbReference>
<reference evidence="2 3" key="1">
    <citation type="submission" date="2016-10" db="EMBL/GenBank/DDBJ databases">
        <authorList>
            <person name="de Groot N.N."/>
        </authorList>
    </citation>
    <scope>NUCLEOTIDE SEQUENCE [LARGE SCALE GENOMIC DNA]</scope>
    <source>
        <strain evidence="2 3">NLAE-zl-G419</strain>
    </source>
</reference>
<dbReference type="InterPro" id="IPR020483">
    <property type="entry name" value="Uncharacterised_YgbA"/>
</dbReference>
<name>A0A1I2JKE5_9CLOT</name>
<dbReference type="RefSeq" id="WP_027637869.1">
    <property type="nucleotide sequence ID" value="NZ_BAAACD010000024.1"/>
</dbReference>
<sequence>MNRIEKEKRTIELMINLYCRKNHGTKGDLCGECNELLEYAQKRLTYCKFGENKTSCSKCPIHCYRKDMKEKIKKVMKFSGPRILFYSPYEFIRHIFK</sequence>
<accession>A0A1I2JKE5</accession>
<keyword evidence="3" id="KW-1185">Reference proteome</keyword>
<dbReference type="OrthoDB" id="164329at2"/>
<dbReference type="GeneID" id="90544321"/>
<dbReference type="eggNOG" id="ENOG5032ZJK">
    <property type="taxonomic scope" value="Bacteria"/>
</dbReference>
<dbReference type="NCBIfam" id="NF007714">
    <property type="entry name" value="PRK10410.1-2"/>
    <property type="match status" value="1"/>
</dbReference>
<evidence type="ECO:0000313" key="3">
    <source>
        <dbReference type="Proteomes" id="UP000182135"/>
    </source>
</evidence>
<dbReference type="EMBL" id="FOOE01000002">
    <property type="protein sequence ID" value="SFF54588.1"/>
    <property type="molecule type" value="Genomic_DNA"/>
</dbReference>
<dbReference type="Pfam" id="PF11756">
    <property type="entry name" value="YgbA_NO"/>
    <property type="match status" value="1"/>
</dbReference>
<evidence type="ECO:0000313" key="1">
    <source>
        <dbReference type="EMBL" id="PWL51935.1"/>
    </source>
</evidence>
<proteinExistence type="predicted"/>
<reference evidence="1 4" key="2">
    <citation type="submission" date="2018-03" db="EMBL/GenBank/DDBJ databases">
        <title>The uncultured portion of the human microbiome is neutrally assembled.</title>
        <authorList>
            <person name="Jeraldo P."/>
            <person name="Boardman L."/>
            <person name="White B.A."/>
            <person name="Nelson H."/>
            <person name="Goldenfeld N."/>
            <person name="Chia N."/>
        </authorList>
    </citation>
    <scope>NUCLEOTIDE SEQUENCE [LARGE SCALE GENOMIC DNA]</scope>
    <source>
        <strain evidence="1">CIM:MAG 903</strain>
    </source>
</reference>
<dbReference type="AlphaFoldDB" id="A0A1I2JKE5"/>
<protein>
    <submittedName>
        <fullName evidence="1 2">Nitrous oxide-stimulated promoter</fullName>
    </submittedName>
</protein>
<dbReference type="EMBL" id="QAMZ01000053">
    <property type="protein sequence ID" value="PWL51935.1"/>
    <property type="molecule type" value="Genomic_DNA"/>
</dbReference>
<dbReference type="STRING" id="1529.SAMN04487885_102126"/>
<gene>
    <name evidence="1" type="ORF">DBY38_13430</name>
    <name evidence="2" type="ORF">SAMN04487885_102126</name>
</gene>
<dbReference type="Proteomes" id="UP000246114">
    <property type="component" value="Unassembled WGS sequence"/>
</dbReference>
<organism evidence="2 3">
    <name type="scientific">Clostridium cadaveris</name>
    <dbReference type="NCBI Taxonomy" id="1529"/>
    <lineage>
        <taxon>Bacteria</taxon>
        <taxon>Bacillati</taxon>
        <taxon>Bacillota</taxon>
        <taxon>Clostridia</taxon>
        <taxon>Eubacteriales</taxon>
        <taxon>Clostridiaceae</taxon>
        <taxon>Clostridium</taxon>
    </lineage>
</organism>
<evidence type="ECO:0000313" key="2">
    <source>
        <dbReference type="EMBL" id="SFF54588.1"/>
    </source>
</evidence>
<evidence type="ECO:0000313" key="4">
    <source>
        <dbReference type="Proteomes" id="UP000246114"/>
    </source>
</evidence>